<protein>
    <submittedName>
        <fullName evidence="4">Putative N-acetyltransferase YhbS</fullName>
    </submittedName>
</protein>
<dbReference type="PANTHER" id="PTHR43877">
    <property type="entry name" value="AMINOALKYLPHOSPHONATE N-ACETYLTRANSFERASE-RELATED-RELATED"/>
    <property type="match status" value="1"/>
</dbReference>
<accession>A0A543DX30</accession>
<feature type="domain" description="N-acetyltransferase" evidence="3">
    <location>
        <begin position="3"/>
        <end position="142"/>
    </location>
</feature>
<dbReference type="CDD" id="cd04301">
    <property type="entry name" value="NAT_SF"/>
    <property type="match status" value="1"/>
</dbReference>
<keyword evidence="2" id="KW-0012">Acyltransferase</keyword>
<dbReference type="SUPFAM" id="SSF55729">
    <property type="entry name" value="Acyl-CoA N-acyltransferases (Nat)"/>
    <property type="match status" value="1"/>
</dbReference>
<comment type="caution">
    <text evidence="4">The sequence shown here is derived from an EMBL/GenBank/DDBJ whole genome shotgun (WGS) entry which is preliminary data.</text>
</comment>
<reference evidence="4 5" key="1">
    <citation type="submission" date="2019-06" db="EMBL/GenBank/DDBJ databases">
        <title>Sequencing the genomes of 1000 actinobacteria strains.</title>
        <authorList>
            <person name="Klenk H.-P."/>
        </authorList>
    </citation>
    <scope>NUCLEOTIDE SEQUENCE [LARGE SCALE GENOMIC DNA]</scope>
    <source>
        <strain evidence="4 5">DSM 45301</strain>
    </source>
</reference>
<dbReference type="Proteomes" id="UP000315677">
    <property type="component" value="Unassembled WGS sequence"/>
</dbReference>
<dbReference type="AlphaFoldDB" id="A0A543DX30"/>
<dbReference type="InterPro" id="IPR050832">
    <property type="entry name" value="Bact_Acetyltransf"/>
</dbReference>
<name>A0A543DX30_9PSEU</name>
<dbReference type="Gene3D" id="3.40.630.30">
    <property type="match status" value="2"/>
</dbReference>
<dbReference type="InterPro" id="IPR016181">
    <property type="entry name" value="Acyl_CoA_acyltransferase"/>
</dbReference>
<evidence type="ECO:0000313" key="5">
    <source>
        <dbReference type="Proteomes" id="UP000315677"/>
    </source>
</evidence>
<keyword evidence="5" id="KW-1185">Reference proteome</keyword>
<proteinExistence type="predicted"/>
<keyword evidence="1 4" id="KW-0808">Transferase</keyword>
<dbReference type="OrthoDB" id="4564569at2"/>
<evidence type="ECO:0000313" key="4">
    <source>
        <dbReference type="EMBL" id="TQM13890.1"/>
    </source>
</evidence>
<dbReference type="Pfam" id="PF00583">
    <property type="entry name" value="Acetyltransf_1"/>
    <property type="match status" value="1"/>
</dbReference>
<gene>
    <name evidence="4" type="ORF">FB558_0645</name>
</gene>
<dbReference type="RefSeq" id="WP_142047919.1">
    <property type="nucleotide sequence ID" value="NZ_VFPA01000001.1"/>
</dbReference>
<dbReference type="GO" id="GO:0016747">
    <property type="term" value="F:acyltransferase activity, transferring groups other than amino-acyl groups"/>
    <property type="evidence" value="ECO:0007669"/>
    <property type="project" value="InterPro"/>
</dbReference>
<evidence type="ECO:0000256" key="1">
    <source>
        <dbReference type="ARBA" id="ARBA00022679"/>
    </source>
</evidence>
<dbReference type="InterPro" id="IPR000182">
    <property type="entry name" value="GNAT_dom"/>
</dbReference>
<organism evidence="4 5">
    <name type="scientific">Pseudonocardia kunmingensis</name>
    <dbReference type="NCBI Taxonomy" id="630975"/>
    <lineage>
        <taxon>Bacteria</taxon>
        <taxon>Bacillati</taxon>
        <taxon>Actinomycetota</taxon>
        <taxon>Actinomycetes</taxon>
        <taxon>Pseudonocardiales</taxon>
        <taxon>Pseudonocardiaceae</taxon>
        <taxon>Pseudonocardia</taxon>
    </lineage>
</organism>
<evidence type="ECO:0000259" key="3">
    <source>
        <dbReference type="PROSITE" id="PS51186"/>
    </source>
</evidence>
<sequence>MDIEVRPLEAPGVAAADEVFRDAFATVLGGDVHRDTALVRTRFRAPHTAALAAFVDGELAGSALLARWGSVAYLGPLSVTPKLWGHGIGARLVAAAVDVLDGWGAGHQGLFTFAQSPRHHRFYERFGFWPRFLTAIMSRPVTGGEPVLGWRLSAAAPPARAALVDGCAAVTDAIHPGLDVRGEIDAVLDQGLGDVVLIGEPETPRGFAVCHTGAGTEAGSGIAYVKFAAVRPGPGAGPAFAALLASCQGLAAEAGAARLTLGVNTARHDAYRQLLAEGFRTDIPGVTMHRPNEPGYDREDVRLVDDWR</sequence>
<dbReference type="EMBL" id="VFPA01000001">
    <property type="protein sequence ID" value="TQM13890.1"/>
    <property type="molecule type" value="Genomic_DNA"/>
</dbReference>
<dbReference type="PROSITE" id="PS51186">
    <property type="entry name" value="GNAT"/>
    <property type="match status" value="1"/>
</dbReference>
<evidence type="ECO:0000256" key="2">
    <source>
        <dbReference type="ARBA" id="ARBA00023315"/>
    </source>
</evidence>